<keyword evidence="2" id="KW-1185">Reference proteome</keyword>
<sequence length="388" mass="43787">MVKLPLSHIRSCLESAGVIDSNSSRVPEKTVHPRIEAQCEQIAESLVSKVLDTLPHEARYLALASALSSIGYHKSSYKLLKIARRTSKDRVLNDRIDLLAVLNLASIDRFASAYKLAAYLAINGSRHFRYQSIVMREFCLQQYYLQRIKFSKPSTQRQAIYGNVSSLHRLPICALRQFIFLTALTPYGINAVIQAAKAPVNSRSQFYDDACAYLEHLIRTYAYLQYVTPSTVNVGILKQLDNWCHRVGYLIGAIHTEKYASRHDQVDIVATGGVFGRLNVLEDALSYAIIKRDEATYELSHATTLEQKQKTKNDTIYQGLRLARDSGSAAIEYALYRLKFTYKVDDPGDLQAMDVAAGAVEVYDTRKDGLTPYYKPLELVERLLNGHH</sequence>
<evidence type="ECO:0000313" key="2">
    <source>
        <dbReference type="Proteomes" id="UP000184390"/>
    </source>
</evidence>
<gene>
    <name evidence="1" type="ORF">SAMN05216246_10931</name>
</gene>
<evidence type="ECO:0000313" key="1">
    <source>
        <dbReference type="EMBL" id="SHJ03075.1"/>
    </source>
</evidence>
<dbReference type="EMBL" id="FQYL01000009">
    <property type="protein sequence ID" value="SHJ03075.1"/>
    <property type="molecule type" value="Genomic_DNA"/>
</dbReference>
<dbReference type="Proteomes" id="UP000184390">
    <property type="component" value="Unassembled WGS sequence"/>
</dbReference>
<name>A0ABY1IDT2_9ACTO</name>
<proteinExistence type="predicted"/>
<organism evidence="1 2">
    <name type="scientific">Actinomyces denticolens</name>
    <dbReference type="NCBI Taxonomy" id="52767"/>
    <lineage>
        <taxon>Bacteria</taxon>
        <taxon>Bacillati</taxon>
        <taxon>Actinomycetota</taxon>
        <taxon>Actinomycetes</taxon>
        <taxon>Actinomycetales</taxon>
        <taxon>Actinomycetaceae</taxon>
        <taxon>Actinomyces</taxon>
    </lineage>
</organism>
<comment type="caution">
    <text evidence="1">The sequence shown here is derived from an EMBL/GenBank/DDBJ whole genome shotgun (WGS) entry which is preliminary data.</text>
</comment>
<reference evidence="1 2" key="1">
    <citation type="submission" date="2016-11" db="EMBL/GenBank/DDBJ databases">
        <authorList>
            <person name="Varghese N."/>
            <person name="Submissions S."/>
        </authorList>
    </citation>
    <scope>NUCLEOTIDE SEQUENCE [LARGE SCALE GENOMIC DNA]</scope>
    <source>
        <strain evidence="1 2">PA</strain>
    </source>
</reference>
<dbReference type="RefSeq" id="WP_143163877.1">
    <property type="nucleotide sequence ID" value="NZ_FQYL01000009.1"/>
</dbReference>
<protein>
    <submittedName>
        <fullName evidence="1">Uncharacterized protein</fullName>
    </submittedName>
</protein>
<accession>A0ABY1IDT2</accession>